<reference evidence="13" key="1">
    <citation type="submission" date="2023-06" db="EMBL/GenBank/DDBJ databases">
        <title>Reference genome for the Northern bat (Eptesicus nilssonii), a most northern bat species.</title>
        <authorList>
            <person name="Laine V.N."/>
            <person name="Pulliainen A.T."/>
            <person name="Lilley T.M."/>
        </authorList>
    </citation>
    <scope>NUCLEOTIDE SEQUENCE</scope>
    <source>
        <strain evidence="13">BLF_Eptnil</strain>
        <tissue evidence="13">Kidney</tissue>
    </source>
</reference>
<feature type="transmembrane region" description="Helical" evidence="12">
    <location>
        <begin position="232"/>
        <end position="253"/>
    </location>
</feature>
<feature type="transmembrane region" description="Helical" evidence="12">
    <location>
        <begin position="190"/>
        <end position="212"/>
    </location>
</feature>
<evidence type="ECO:0000256" key="5">
    <source>
        <dbReference type="ARBA" id="ARBA00022782"/>
    </source>
</evidence>
<evidence type="ECO:0000256" key="3">
    <source>
        <dbReference type="ARBA" id="ARBA00022553"/>
    </source>
</evidence>
<proteinExistence type="predicted"/>
<keyword evidence="4 12" id="KW-0812">Transmembrane</keyword>
<evidence type="ECO:0000256" key="2">
    <source>
        <dbReference type="ARBA" id="ARBA00022473"/>
    </source>
</evidence>
<comment type="caution">
    <text evidence="13">The sequence shown here is derived from an EMBL/GenBank/DDBJ whole genome shotgun (WGS) entry which is preliminary data.</text>
</comment>
<evidence type="ECO:0000256" key="12">
    <source>
        <dbReference type="SAM" id="Phobius"/>
    </source>
</evidence>
<evidence type="ECO:0000256" key="10">
    <source>
        <dbReference type="ARBA" id="ARBA00073557"/>
    </source>
</evidence>
<dbReference type="GO" id="GO:0016020">
    <property type="term" value="C:membrane"/>
    <property type="evidence" value="ECO:0007669"/>
    <property type="project" value="UniProtKB-SubCell"/>
</dbReference>
<organism evidence="13 14">
    <name type="scientific">Cnephaeus nilssonii</name>
    <name type="common">Northern bat</name>
    <name type="synonym">Eptesicus nilssonii</name>
    <dbReference type="NCBI Taxonomy" id="3371016"/>
    <lineage>
        <taxon>Eukaryota</taxon>
        <taxon>Metazoa</taxon>
        <taxon>Chordata</taxon>
        <taxon>Craniata</taxon>
        <taxon>Vertebrata</taxon>
        <taxon>Euteleostomi</taxon>
        <taxon>Mammalia</taxon>
        <taxon>Eutheria</taxon>
        <taxon>Laurasiatheria</taxon>
        <taxon>Chiroptera</taxon>
        <taxon>Yangochiroptera</taxon>
        <taxon>Vespertilionidae</taxon>
        <taxon>Cnephaeus</taxon>
    </lineage>
</organism>
<accession>A0AA40HI73</accession>
<gene>
    <name evidence="13" type="ORF">QTO34_009633</name>
</gene>
<evidence type="ECO:0000256" key="6">
    <source>
        <dbReference type="ARBA" id="ARBA00022871"/>
    </source>
</evidence>
<dbReference type="GO" id="GO:0030154">
    <property type="term" value="P:cell differentiation"/>
    <property type="evidence" value="ECO:0007669"/>
    <property type="project" value="UniProtKB-KW"/>
</dbReference>
<evidence type="ECO:0000256" key="11">
    <source>
        <dbReference type="ARBA" id="ARBA00079416"/>
    </source>
</evidence>
<comment type="function">
    <text evidence="9">Component of the outer dense fibers (ODF) of spermatozoa which could be involved in sperm tail structure, sperm movement and general organization of cellular cytoskeleton.</text>
</comment>
<feature type="transmembrane region" description="Helical" evidence="12">
    <location>
        <begin position="75"/>
        <end position="100"/>
    </location>
</feature>
<dbReference type="Gene3D" id="1.20.140.150">
    <property type="match status" value="1"/>
</dbReference>
<keyword evidence="7 12" id="KW-1133">Transmembrane helix</keyword>
<dbReference type="EMBL" id="JAULJE010000020">
    <property type="protein sequence ID" value="KAK1331661.1"/>
    <property type="molecule type" value="Genomic_DNA"/>
</dbReference>
<dbReference type="AlphaFoldDB" id="A0AA40HI73"/>
<evidence type="ECO:0000256" key="9">
    <source>
        <dbReference type="ARBA" id="ARBA00054558"/>
    </source>
</evidence>
<feature type="transmembrane region" description="Helical" evidence="12">
    <location>
        <begin position="155"/>
        <end position="178"/>
    </location>
</feature>
<evidence type="ECO:0000313" key="13">
    <source>
        <dbReference type="EMBL" id="KAK1331661.1"/>
    </source>
</evidence>
<keyword evidence="5" id="KW-0221">Differentiation</keyword>
<protein>
    <recommendedName>
        <fullName evidence="10">Outer dense fiber protein 4</fullName>
    </recommendedName>
    <alternativeName>
        <fullName evidence="11">Outer dense fiber of sperm tails protein 4</fullName>
    </alternativeName>
</protein>
<keyword evidence="6" id="KW-0744">Spermatogenesis</keyword>
<evidence type="ECO:0000256" key="8">
    <source>
        <dbReference type="ARBA" id="ARBA00023136"/>
    </source>
</evidence>
<comment type="subcellular location">
    <subcellularLocation>
        <location evidence="1">Membrane</location>
        <topology evidence="1">Multi-pass membrane protein</topology>
    </subcellularLocation>
</comment>
<dbReference type="GO" id="GO:0007283">
    <property type="term" value="P:spermatogenesis"/>
    <property type="evidence" value="ECO:0007669"/>
    <property type="project" value="UniProtKB-KW"/>
</dbReference>
<dbReference type="Proteomes" id="UP001177744">
    <property type="component" value="Unassembled WGS sequence"/>
</dbReference>
<evidence type="ECO:0000256" key="4">
    <source>
        <dbReference type="ARBA" id="ARBA00022692"/>
    </source>
</evidence>
<evidence type="ECO:0000313" key="14">
    <source>
        <dbReference type="Proteomes" id="UP001177744"/>
    </source>
</evidence>
<sequence length="284" mass="32954">MSSLVQEEKVMNFRNLERKGTVGKEDGPEVNPGQEKGVRDFIFPNNRNRPVYRRRDSLLPLKWKVAHTSRWKAQVLASVLSLIAFTLMLIMSFSKTWLYLSTIRFFQRWPEDVRQSIYSSAQIMSLGLLQNCIFQTCSYSEEEEDNLDVWTDHPFFGVAKITFSLSLALGFLYTVWLYLPYIPGLQRVPFFGWIGCIISFCEVALLFSSLLLFPIDIWLFEVKENFSIHIGWSYFIGWVVFIIYLFCAFLCYFNNNKFWNLIISSTSSIISYGSSRSGSLIIGS</sequence>
<keyword evidence="8 12" id="KW-0472">Membrane</keyword>
<keyword evidence="2" id="KW-0217">Developmental protein</keyword>
<name>A0AA40HI73_CNENI</name>
<evidence type="ECO:0000256" key="1">
    <source>
        <dbReference type="ARBA" id="ARBA00004141"/>
    </source>
</evidence>
<dbReference type="FunFam" id="1.20.140.150:FF:000074">
    <property type="entry name" value="Outer dense fiber of sperm tails 4"/>
    <property type="match status" value="1"/>
</dbReference>
<keyword evidence="3" id="KW-0597">Phosphoprotein</keyword>
<evidence type="ECO:0000256" key="7">
    <source>
        <dbReference type="ARBA" id="ARBA00022989"/>
    </source>
</evidence>
<keyword evidence="14" id="KW-1185">Reference proteome</keyword>